<dbReference type="RefSeq" id="WP_378534333.1">
    <property type="nucleotide sequence ID" value="NZ_JBHSBH010000010.1"/>
</dbReference>
<keyword evidence="1 7" id="KW-0813">Transport</keyword>
<comment type="similarity">
    <text evidence="7">Belongs to the ABC transporter superfamily. Spermidine/putrescine importer (TC 3.A.1.11.1) family.</text>
</comment>
<dbReference type="Gene3D" id="3.40.50.300">
    <property type="entry name" value="P-loop containing nucleotide triphosphate hydrolases"/>
    <property type="match status" value="1"/>
</dbReference>
<dbReference type="InterPro" id="IPR027417">
    <property type="entry name" value="P-loop_NTPase"/>
</dbReference>
<dbReference type="GO" id="GO:0005524">
    <property type="term" value="F:ATP binding"/>
    <property type="evidence" value="ECO:0007669"/>
    <property type="project" value="UniProtKB-KW"/>
</dbReference>
<keyword evidence="4 7" id="KW-0067">ATP-binding</keyword>
<feature type="region of interest" description="Disordered" evidence="8">
    <location>
        <begin position="1"/>
        <end position="23"/>
    </location>
</feature>
<reference evidence="11" key="1">
    <citation type="journal article" date="2019" name="Int. J. Syst. Evol. Microbiol.">
        <title>The Global Catalogue of Microorganisms (GCM) 10K type strain sequencing project: providing services to taxonomists for standard genome sequencing and annotation.</title>
        <authorList>
            <consortium name="The Broad Institute Genomics Platform"/>
            <consortium name="The Broad Institute Genome Sequencing Center for Infectious Disease"/>
            <person name="Wu L."/>
            <person name="Ma J."/>
        </authorList>
    </citation>
    <scope>NUCLEOTIDE SEQUENCE [LARGE SCALE GENOMIC DNA]</scope>
    <source>
        <strain evidence="11">TBRC 1826</strain>
    </source>
</reference>
<dbReference type="PROSITE" id="PS00211">
    <property type="entry name" value="ABC_TRANSPORTER_1"/>
    <property type="match status" value="1"/>
</dbReference>
<evidence type="ECO:0000256" key="1">
    <source>
        <dbReference type="ARBA" id="ARBA00022448"/>
    </source>
</evidence>
<dbReference type="Proteomes" id="UP001595847">
    <property type="component" value="Unassembled WGS sequence"/>
</dbReference>
<evidence type="ECO:0000256" key="4">
    <source>
        <dbReference type="ARBA" id="ARBA00022840"/>
    </source>
</evidence>
<dbReference type="Pfam" id="PF00005">
    <property type="entry name" value="ABC_tran"/>
    <property type="match status" value="1"/>
</dbReference>
<dbReference type="InterPro" id="IPR003593">
    <property type="entry name" value="AAA+_ATPase"/>
</dbReference>
<dbReference type="Pfam" id="PF08402">
    <property type="entry name" value="TOBE_2"/>
    <property type="match status" value="1"/>
</dbReference>
<dbReference type="InterPro" id="IPR013611">
    <property type="entry name" value="Transp-assoc_OB_typ2"/>
</dbReference>
<evidence type="ECO:0000256" key="2">
    <source>
        <dbReference type="ARBA" id="ARBA00022475"/>
    </source>
</evidence>
<evidence type="ECO:0000313" key="11">
    <source>
        <dbReference type="Proteomes" id="UP001595847"/>
    </source>
</evidence>
<evidence type="ECO:0000313" key="10">
    <source>
        <dbReference type="EMBL" id="MFC3997398.1"/>
    </source>
</evidence>
<dbReference type="InterPro" id="IPR050093">
    <property type="entry name" value="ABC_SmlMolc_Importer"/>
</dbReference>
<evidence type="ECO:0000256" key="6">
    <source>
        <dbReference type="ARBA" id="ARBA00023136"/>
    </source>
</evidence>
<comment type="catalytic activity">
    <reaction evidence="7">
        <text>ATP + H2O + polyamine-[polyamine-binding protein]Side 1 = ADP + phosphate + polyamineSide 2 + [polyamine-binding protein]Side 1.</text>
        <dbReference type="EC" id="7.6.2.11"/>
    </reaction>
</comment>
<comment type="function">
    <text evidence="7">Part of the ABC transporter complex PotABCD involved in spermidine/putrescine import. Responsible for energy coupling to the transport system.</text>
</comment>
<protein>
    <recommendedName>
        <fullName evidence="7">Spermidine/putrescine import ATP-binding protein PotA</fullName>
        <ecNumber evidence="7">7.6.2.11</ecNumber>
    </recommendedName>
</protein>
<organism evidence="10 11">
    <name type="scientific">Nocardiopsis sediminis</name>
    <dbReference type="NCBI Taxonomy" id="1778267"/>
    <lineage>
        <taxon>Bacteria</taxon>
        <taxon>Bacillati</taxon>
        <taxon>Actinomycetota</taxon>
        <taxon>Actinomycetes</taxon>
        <taxon>Streptosporangiales</taxon>
        <taxon>Nocardiopsidaceae</taxon>
        <taxon>Nocardiopsis</taxon>
    </lineage>
</organism>
<evidence type="ECO:0000256" key="8">
    <source>
        <dbReference type="SAM" id="MobiDB-lite"/>
    </source>
</evidence>
<evidence type="ECO:0000256" key="3">
    <source>
        <dbReference type="ARBA" id="ARBA00022741"/>
    </source>
</evidence>
<dbReference type="InterPro" id="IPR003439">
    <property type="entry name" value="ABC_transporter-like_ATP-bd"/>
</dbReference>
<keyword evidence="3 7" id="KW-0547">Nucleotide-binding</keyword>
<proteinExistence type="inferred from homology"/>
<dbReference type="PANTHER" id="PTHR42781">
    <property type="entry name" value="SPERMIDINE/PUTRESCINE IMPORT ATP-BINDING PROTEIN POTA"/>
    <property type="match status" value="1"/>
</dbReference>
<name>A0ABV8FRQ4_9ACTN</name>
<dbReference type="EMBL" id="JBHSBH010000010">
    <property type="protein sequence ID" value="MFC3997398.1"/>
    <property type="molecule type" value="Genomic_DNA"/>
</dbReference>
<dbReference type="SUPFAM" id="SSF52540">
    <property type="entry name" value="P-loop containing nucleoside triphosphate hydrolases"/>
    <property type="match status" value="1"/>
</dbReference>
<evidence type="ECO:0000256" key="5">
    <source>
        <dbReference type="ARBA" id="ARBA00022967"/>
    </source>
</evidence>
<evidence type="ECO:0000256" key="7">
    <source>
        <dbReference type="RuleBase" id="RU364083"/>
    </source>
</evidence>
<comment type="caution">
    <text evidence="10">The sequence shown here is derived from an EMBL/GenBank/DDBJ whole genome shotgun (WGS) entry which is preliminary data.</text>
</comment>
<keyword evidence="2 7" id="KW-1003">Cell membrane</keyword>
<gene>
    <name evidence="7" type="primary">potA</name>
    <name evidence="10" type="ORF">ACFOVU_15815</name>
</gene>
<sequence>MAAAVERDLPVGGPGREGAGTDDEHVLVEGLTAGYDGTGVLDVDRLAIRRGEFLSILGPSGCGKTTLLNSLAGFVLPTGGRITIDGADLTDVPPHRRGLGMVFQNYALFPHMTVAENVAYGLRVRRVERADRIERVAEALRLVGLEDYARRRPRQLSGGQQQRVAVARALATRPAVLLLDEPLSNLDAKLRREMRVELRELQQRLGITMVFVTHDQEEAMSLSDRIAVLNGGRVEQLGTPQEVYAAPVSRFVAEFVGAANVFEGVAGDGGELAAGDARVRTGLAGLAPGRPAAVALRPEKVAVGAQGTAVPEGRGSADGVLVYRAFLGDGWQAEIELAGGASLGARTAAEPPLPGTQVTAHWSPDDVIRFAGPEDAGAGAGAAGHGAR</sequence>
<dbReference type="InterPro" id="IPR017871">
    <property type="entry name" value="ABC_transporter-like_CS"/>
</dbReference>
<keyword evidence="11" id="KW-1185">Reference proteome</keyword>
<dbReference type="InterPro" id="IPR005893">
    <property type="entry name" value="PotA-like"/>
</dbReference>
<dbReference type="NCBIfam" id="TIGR01187">
    <property type="entry name" value="potA"/>
    <property type="match status" value="1"/>
</dbReference>
<evidence type="ECO:0000259" key="9">
    <source>
        <dbReference type="PROSITE" id="PS50893"/>
    </source>
</evidence>
<dbReference type="SMART" id="SM00382">
    <property type="entry name" value="AAA"/>
    <property type="match status" value="1"/>
</dbReference>
<dbReference type="PROSITE" id="PS50893">
    <property type="entry name" value="ABC_TRANSPORTER_2"/>
    <property type="match status" value="1"/>
</dbReference>
<dbReference type="PANTHER" id="PTHR42781:SF4">
    <property type="entry name" value="SPERMIDINE_PUTRESCINE IMPORT ATP-BINDING PROTEIN POTA"/>
    <property type="match status" value="1"/>
</dbReference>
<keyword evidence="5 7" id="KW-1278">Translocase</keyword>
<dbReference type="SUPFAM" id="SSF50331">
    <property type="entry name" value="MOP-like"/>
    <property type="match status" value="1"/>
</dbReference>
<feature type="domain" description="ABC transporter" evidence="9">
    <location>
        <begin position="26"/>
        <end position="256"/>
    </location>
</feature>
<accession>A0ABV8FRQ4</accession>
<dbReference type="EC" id="7.6.2.11" evidence="7"/>
<keyword evidence="6 7" id="KW-0472">Membrane</keyword>
<dbReference type="InterPro" id="IPR008995">
    <property type="entry name" value="Mo/tungstate-bd_C_term_dom"/>
</dbReference>
<comment type="subunit">
    <text evidence="7">The complex is composed of two ATP-binding proteins (PotA), two transmembrane proteins (PotB and PotC) and a solute-binding protein (PotD).</text>
</comment>